<dbReference type="PANTHER" id="PTHR32322">
    <property type="entry name" value="INNER MEMBRANE TRANSPORTER"/>
    <property type="match status" value="1"/>
</dbReference>
<evidence type="ECO:0000256" key="4">
    <source>
        <dbReference type="ARBA" id="ARBA00022989"/>
    </source>
</evidence>
<keyword evidence="10" id="KW-1185">Reference proteome</keyword>
<feature type="transmembrane region" description="Helical" evidence="7">
    <location>
        <begin position="44"/>
        <end position="63"/>
    </location>
</feature>
<organism evidence="9 10">
    <name type="scientific">Cymbomonas tetramitiformis</name>
    <dbReference type="NCBI Taxonomy" id="36881"/>
    <lineage>
        <taxon>Eukaryota</taxon>
        <taxon>Viridiplantae</taxon>
        <taxon>Chlorophyta</taxon>
        <taxon>Pyramimonadophyceae</taxon>
        <taxon>Pyramimonadales</taxon>
        <taxon>Pyramimonadaceae</taxon>
        <taxon>Cymbomonas</taxon>
    </lineage>
</organism>
<dbReference type="InterPro" id="IPR050638">
    <property type="entry name" value="AA-Vitamin_Transporters"/>
</dbReference>
<dbReference type="InterPro" id="IPR037185">
    <property type="entry name" value="EmrE-like"/>
</dbReference>
<dbReference type="GO" id="GO:0016020">
    <property type="term" value="C:membrane"/>
    <property type="evidence" value="ECO:0007669"/>
    <property type="project" value="UniProtKB-SubCell"/>
</dbReference>
<comment type="similarity">
    <text evidence="2">Belongs to the drug/metabolite transporter (DMT) superfamily. Plant drug/metabolite exporter (P-DME) (TC 2.A.7.4) family.</text>
</comment>
<gene>
    <name evidence="9" type="ORF">CYMTET_4237</name>
</gene>
<evidence type="ECO:0000256" key="2">
    <source>
        <dbReference type="ARBA" id="ARBA00007635"/>
    </source>
</evidence>
<feature type="transmembrane region" description="Helical" evidence="7">
    <location>
        <begin position="286"/>
        <end position="304"/>
    </location>
</feature>
<evidence type="ECO:0000256" key="3">
    <source>
        <dbReference type="ARBA" id="ARBA00022692"/>
    </source>
</evidence>
<comment type="subcellular location">
    <subcellularLocation>
        <location evidence="1">Membrane</location>
        <topology evidence="1">Multi-pass membrane protein</topology>
    </subcellularLocation>
</comment>
<feature type="domain" description="EamA" evidence="8">
    <location>
        <begin position="2"/>
        <end position="115"/>
    </location>
</feature>
<feature type="transmembrane region" description="Helical" evidence="7">
    <location>
        <begin position="12"/>
        <end position="32"/>
    </location>
</feature>
<evidence type="ECO:0000256" key="5">
    <source>
        <dbReference type="ARBA" id="ARBA00023136"/>
    </source>
</evidence>
<dbReference type="Proteomes" id="UP001190700">
    <property type="component" value="Unassembled WGS sequence"/>
</dbReference>
<sequence length="337" mass="36746">MGKLGVSKFNPVLFALIREMVAGPILVAIALFLEGAPKIKLKDLWMFALSGFFVFANQFGFIVGEKLSNAVIGSAWQPSQPIMTVTIAIFLGWESATPFKLLGIFIAFGGAAFMVFYGQHFSSSSTGLLAGNILFFLNCLGTALYVITTKPLINTYKYPPITVTGFSYIFGSLFMAVTAVTINTVPGGVKFVCPVDENTEEVFRCGHHYCSCDTWTVPDNAWIPLAYWIVFNSVLAYFLLTWGNRYADASKVLGYTALQPLTSALVSLIIITIAGKSKYPDLKEPGMNGLGGVGIVFGLLFIMYDNHLQKVKTDKPGEDSVCDELIPEEGRSRKQGA</sequence>
<keyword evidence="3 7" id="KW-0812">Transmembrane</keyword>
<dbReference type="InterPro" id="IPR000620">
    <property type="entry name" value="EamA_dom"/>
</dbReference>
<dbReference type="EMBL" id="LGRX02000524">
    <property type="protein sequence ID" value="KAK3288282.1"/>
    <property type="molecule type" value="Genomic_DNA"/>
</dbReference>
<evidence type="ECO:0000256" key="6">
    <source>
        <dbReference type="SAM" id="MobiDB-lite"/>
    </source>
</evidence>
<dbReference type="PANTHER" id="PTHR32322:SF2">
    <property type="entry name" value="EAMA DOMAIN-CONTAINING PROTEIN"/>
    <property type="match status" value="1"/>
</dbReference>
<evidence type="ECO:0000259" key="8">
    <source>
        <dbReference type="Pfam" id="PF00892"/>
    </source>
</evidence>
<comment type="caution">
    <text evidence="9">The sequence shown here is derived from an EMBL/GenBank/DDBJ whole genome shotgun (WGS) entry which is preliminary data.</text>
</comment>
<feature type="compositionally biased region" description="Basic and acidic residues" evidence="6">
    <location>
        <begin position="328"/>
        <end position="337"/>
    </location>
</feature>
<feature type="transmembrane region" description="Helical" evidence="7">
    <location>
        <begin position="252"/>
        <end position="274"/>
    </location>
</feature>
<dbReference type="Pfam" id="PF00892">
    <property type="entry name" value="EamA"/>
    <property type="match status" value="1"/>
</dbReference>
<keyword evidence="4 7" id="KW-1133">Transmembrane helix</keyword>
<evidence type="ECO:0000313" key="10">
    <source>
        <dbReference type="Proteomes" id="UP001190700"/>
    </source>
</evidence>
<proteinExistence type="inferred from homology"/>
<accession>A0AAE0H1Q1</accession>
<evidence type="ECO:0000313" key="9">
    <source>
        <dbReference type="EMBL" id="KAK3288282.1"/>
    </source>
</evidence>
<protein>
    <recommendedName>
        <fullName evidence="8">EamA domain-containing protein</fullName>
    </recommendedName>
</protein>
<reference evidence="9 10" key="1">
    <citation type="journal article" date="2015" name="Genome Biol. Evol.">
        <title>Comparative Genomics of a Bacterivorous Green Alga Reveals Evolutionary Causalities and Consequences of Phago-Mixotrophic Mode of Nutrition.</title>
        <authorList>
            <person name="Burns J.A."/>
            <person name="Paasch A."/>
            <person name="Narechania A."/>
            <person name="Kim E."/>
        </authorList>
    </citation>
    <scope>NUCLEOTIDE SEQUENCE [LARGE SCALE GENOMIC DNA]</scope>
    <source>
        <strain evidence="9 10">PLY_AMNH</strain>
    </source>
</reference>
<dbReference type="AlphaFoldDB" id="A0AAE0H1Q1"/>
<feature type="transmembrane region" description="Helical" evidence="7">
    <location>
        <begin position="129"/>
        <end position="148"/>
    </location>
</feature>
<feature type="transmembrane region" description="Helical" evidence="7">
    <location>
        <begin position="75"/>
        <end position="92"/>
    </location>
</feature>
<feature type="region of interest" description="Disordered" evidence="6">
    <location>
        <begin position="314"/>
        <end position="337"/>
    </location>
</feature>
<feature type="transmembrane region" description="Helical" evidence="7">
    <location>
        <begin position="99"/>
        <end position="117"/>
    </location>
</feature>
<dbReference type="SUPFAM" id="SSF103481">
    <property type="entry name" value="Multidrug resistance efflux transporter EmrE"/>
    <property type="match status" value="2"/>
</dbReference>
<feature type="transmembrane region" description="Helical" evidence="7">
    <location>
        <begin position="160"/>
        <end position="182"/>
    </location>
</feature>
<evidence type="ECO:0000256" key="1">
    <source>
        <dbReference type="ARBA" id="ARBA00004141"/>
    </source>
</evidence>
<evidence type="ECO:0000256" key="7">
    <source>
        <dbReference type="SAM" id="Phobius"/>
    </source>
</evidence>
<feature type="transmembrane region" description="Helical" evidence="7">
    <location>
        <begin position="221"/>
        <end position="240"/>
    </location>
</feature>
<keyword evidence="5 7" id="KW-0472">Membrane</keyword>
<name>A0AAE0H1Q1_9CHLO</name>